<protein>
    <submittedName>
        <fullName evidence="1">Uncharacterized protein</fullName>
    </submittedName>
</protein>
<evidence type="ECO:0000313" key="1">
    <source>
        <dbReference type="EMBL" id="KAK9804796.1"/>
    </source>
</evidence>
<reference evidence="1 2" key="1">
    <citation type="journal article" date="2024" name="Nat. Commun.">
        <title>Phylogenomics reveals the evolutionary origins of lichenization in chlorophyte algae.</title>
        <authorList>
            <person name="Puginier C."/>
            <person name="Libourel C."/>
            <person name="Otte J."/>
            <person name="Skaloud P."/>
            <person name="Haon M."/>
            <person name="Grisel S."/>
            <person name="Petersen M."/>
            <person name="Berrin J.G."/>
            <person name="Delaux P.M."/>
            <person name="Dal Grande F."/>
            <person name="Keller J."/>
        </authorList>
    </citation>
    <scope>NUCLEOTIDE SEQUENCE [LARGE SCALE GENOMIC DNA]</scope>
    <source>
        <strain evidence="1 2">SAG 2043</strain>
    </source>
</reference>
<organism evidence="1 2">
    <name type="scientific">[Myrmecia] bisecta</name>
    <dbReference type="NCBI Taxonomy" id="41462"/>
    <lineage>
        <taxon>Eukaryota</taxon>
        <taxon>Viridiplantae</taxon>
        <taxon>Chlorophyta</taxon>
        <taxon>core chlorophytes</taxon>
        <taxon>Trebouxiophyceae</taxon>
        <taxon>Trebouxiales</taxon>
        <taxon>Trebouxiaceae</taxon>
        <taxon>Myrmecia</taxon>
    </lineage>
</organism>
<proteinExistence type="predicted"/>
<evidence type="ECO:0000313" key="2">
    <source>
        <dbReference type="Proteomes" id="UP001489004"/>
    </source>
</evidence>
<dbReference type="AlphaFoldDB" id="A0AAW1P8P8"/>
<dbReference type="Proteomes" id="UP001489004">
    <property type="component" value="Unassembled WGS sequence"/>
</dbReference>
<keyword evidence="2" id="KW-1185">Reference proteome</keyword>
<name>A0AAW1P8P8_9CHLO</name>
<dbReference type="EMBL" id="JALJOR010000017">
    <property type="protein sequence ID" value="KAK9804796.1"/>
    <property type="molecule type" value="Genomic_DNA"/>
</dbReference>
<sequence>MGLARLLVEKHSTLAKIVLPASIGFGFLYTMQKGTNPLTDASRAALGTSGEPTYTYSLKLGTLGSGGATGPK</sequence>
<comment type="caution">
    <text evidence="1">The sequence shown here is derived from an EMBL/GenBank/DDBJ whole genome shotgun (WGS) entry which is preliminary data.</text>
</comment>
<accession>A0AAW1P8P8</accession>
<gene>
    <name evidence="1" type="ORF">WJX72_005986</name>
</gene>